<sequence length="119" mass="13726">MAEIKDKENKYGQNEGSNERDSIFSGPIIGIILIGAVAGNVFFAKRYTSVLQRFFMQRQASHENTTSAILDKMKWRADELAKQAVEEQKIAQKVRAFREESERAWAEEKSRRETKAEKK</sequence>
<evidence type="ECO:0000313" key="3">
    <source>
        <dbReference type="EMBL" id="CAD9864849.1"/>
    </source>
</evidence>
<gene>
    <name evidence="3" type="ORF">FJAP1339_LOCUS6690</name>
</gene>
<accession>A0A7S2XXI0</accession>
<feature type="compositionally biased region" description="Basic and acidic residues" evidence="1">
    <location>
        <begin position="1"/>
        <end position="10"/>
    </location>
</feature>
<dbReference type="EMBL" id="HBHR01013561">
    <property type="protein sequence ID" value="CAD9864849.1"/>
    <property type="molecule type" value="Transcribed_RNA"/>
</dbReference>
<name>A0A7S2XXI0_9STRA</name>
<dbReference type="AlphaFoldDB" id="A0A7S2XXI0"/>
<feature type="region of interest" description="Disordered" evidence="1">
    <location>
        <begin position="100"/>
        <end position="119"/>
    </location>
</feature>
<feature type="transmembrane region" description="Helical" evidence="2">
    <location>
        <begin position="23"/>
        <end position="43"/>
    </location>
</feature>
<organism evidence="3">
    <name type="scientific">Fibrocapsa japonica</name>
    <dbReference type="NCBI Taxonomy" id="94617"/>
    <lineage>
        <taxon>Eukaryota</taxon>
        <taxon>Sar</taxon>
        <taxon>Stramenopiles</taxon>
        <taxon>Ochrophyta</taxon>
        <taxon>Raphidophyceae</taxon>
        <taxon>Chattonellales</taxon>
        <taxon>Chattonellaceae</taxon>
        <taxon>Fibrocapsa</taxon>
    </lineage>
</organism>
<feature type="region of interest" description="Disordered" evidence="1">
    <location>
        <begin position="1"/>
        <end position="23"/>
    </location>
</feature>
<evidence type="ECO:0000256" key="1">
    <source>
        <dbReference type="SAM" id="MobiDB-lite"/>
    </source>
</evidence>
<protein>
    <submittedName>
        <fullName evidence="3">Uncharacterized protein</fullName>
    </submittedName>
</protein>
<proteinExistence type="predicted"/>
<keyword evidence="2" id="KW-0812">Transmembrane</keyword>
<evidence type="ECO:0000256" key="2">
    <source>
        <dbReference type="SAM" id="Phobius"/>
    </source>
</evidence>
<keyword evidence="2" id="KW-1133">Transmembrane helix</keyword>
<keyword evidence="2" id="KW-0472">Membrane</keyword>
<reference evidence="3" key="1">
    <citation type="submission" date="2021-01" db="EMBL/GenBank/DDBJ databases">
        <authorList>
            <person name="Corre E."/>
            <person name="Pelletier E."/>
            <person name="Niang G."/>
            <person name="Scheremetjew M."/>
            <person name="Finn R."/>
            <person name="Kale V."/>
            <person name="Holt S."/>
            <person name="Cochrane G."/>
            <person name="Meng A."/>
            <person name="Brown T."/>
            <person name="Cohen L."/>
        </authorList>
    </citation>
    <scope>NUCLEOTIDE SEQUENCE</scope>
    <source>
        <strain evidence="3">CCMP1661</strain>
    </source>
</reference>